<dbReference type="Pfam" id="PF01541">
    <property type="entry name" value="GIY-YIG"/>
    <property type="match status" value="1"/>
</dbReference>
<protein>
    <submittedName>
        <fullName evidence="3">GIY-YIG nuclease superfamily protein</fullName>
    </submittedName>
</protein>
<gene>
    <name evidence="3" type="ORF">CLLU_24460</name>
</gene>
<reference evidence="3 4" key="1">
    <citation type="submission" date="2018-03" db="EMBL/GenBank/DDBJ databases">
        <title>Genome sequence of Clostridium luticellarii DSM 29923.</title>
        <authorList>
            <person name="Poehlein A."/>
            <person name="Daniel R."/>
        </authorList>
    </citation>
    <scope>NUCLEOTIDE SEQUENCE [LARGE SCALE GENOMIC DNA]</scope>
    <source>
        <strain evidence="3 4">DSM 29923</strain>
    </source>
</reference>
<dbReference type="EMBL" id="PVXP01000039">
    <property type="protein sequence ID" value="PRR84239.1"/>
    <property type="molecule type" value="Genomic_DNA"/>
</dbReference>
<accession>A0A2T0BK39</accession>
<evidence type="ECO:0000313" key="4">
    <source>
        <dbReference type="Proteomes" id="UP000237798"/>
    </source>
</evidence>
<comment type="caution">
    <text evidence="3">The sequence shown here is derived from an EMBL/GenBank/DDBJ whole genome shotgun (WGS) entry which is preliminary data.</text>
</comment>
<dbReference type="SUPFAM" id="SSF82771">
    <property type="entry name" value="GIY-YIG endonuclease"/>
    <property type="match status" value="1"/>
</dbReference>
<feature type="domain" description="GIY-YIG" evidence="2">
    <location>
        <begin position="1"/>
        <end position="76"/>
    </location>
</feature>
<dbReference type="AlphaFoldDB" id="A0A2T0BK39"/>
<dbReference type="OrthoDB" id="9807770at2"/>
<comment type="similarity">
    <text evidence="1">Belongs to the UPF0213 family.</text>
</comment>
<dbReference type="CDD" id="cd10456">
    <property type="entry name" value="GIY-YIG_UPF0213"/>
    <property type="match status" value="1"/>
</dbReference>
<keyword evidence="4" id="KW-1185">Reference proteome</keyword>
<evidence type="ECO:0000313" key="3">
    <source>
        <dbReference type="EMBL" id="PRR84239.1"/>
    </source>
</evidence>
<proteinExistence type="inferred from homology"/>
<dbReference type="InterPro" id="IPR035901">
    <property type="entry name" value="GIY-YIG_endonuc_sf"/>
</dbReference>
<evidence type="ECO:0000256" key="1">
    <source>
        <dbReference type="ARBA" id="ARBA00007435"/>
    </source>
</evidence>
<dbReference type="SMART" id="SM00465">
    <property type="entry name" value="GIYc"/>
    <property type="match status" value="1"/>
</dbReference>
<dbReference type="RefSeq" id="WP_106010060.1">
    <property type="nucleotide sequence ID" value="NZ_JALCPJ010000012.1"/>
</dbReference>
<dbReference type="Proteomes" id="UP000237798">
    <property type="component" value="Unassembled WGS sequence"/>
</dbReference>
<organism evidence="3 4">
    <name type="scientific">Clostridium luticellarii</name>
    <dbReference type="NCBI Taxonomy" id="1691940"/>
    <lineage>
        <taxon>Bacteria</taxon>
        <taxon>Bacillati</taxon>
        <taxon>Bacillota</taxon>
        <taxon>Clostridia</taxon>
        <taxon>Eubacteriales</taxon>
        <taxon>Clostridiaceae</taxon>
        <taxon>Clostridium</taxon>
    </lineage>
</organism>
<dbReference type="InterPro" id="IPR050190">
    <property type="entry name" value="UPF0213_domain"/>
</dbReference>
<sequence>MNYVYILKCRDGTFYTGYTNNLKKRIKTHNSGKGAKYTRGRIPVKLVYFEEYTSKKEALHREYVIKKMTHEDKFRLIKSLNLENAVIKKL</sequence>
<name>A0A2T0BK39_9CLOT</name>
<dbReference type="Gene3D" id="3.40.1440.10">
    <property type="entry name" value="GIY-YIG endonuclease"/>
    <property type="match status" value="1"/>
</dbReference>
<dbReference type="InterPro" id="IPR000305">
    <property type="entry name" value="GIY-YIG_endonuc"/>
</dbReference>
<dbReference type="PROSITE" id="PS50164">
    <property type="entry name" value="GIY_YIG"/>
    <property type="match status" value="1"/>
</dbReference>
<evidence type="ECO:0000259" key="2">
    <source>
        <dbReference type="PROSITE" id="PS50164"/>
    </source>
</evidence>
<dbReference type="PANTHER" id="PTHR34477">
    <property type="entry name" value="UPF0213 PROTEIN YHBQ"/>
    <property type="match status" value="1"/>
</dbReference>
<dbReference type="PANTHER" id="PTHR34477:SF1">
    <property type="entry name" value="UPF0213 PROTEIN YHBQ"/>
    <property type="match status" value="1"/>
</dbReference>